<accession>A0A072PK21</accession>
<dbReference type="AlphaFoldDB" id="A0A072PK21"/>
<dbReference type="InterPro" id="IPR053181">
    <property type="entry name" value="EcdB-like_regulator"/>
</dbReference>
<evidence type="ECO:0000313" key="2">
    <source>
        <dbReference type="Proteomes" id="UP000027920"/>
    </source>
</evidence>
<organism evidence="1 2">
    <name type="scientific">Exophiala aquamarina CBS 119918</name>
    <dbReference type="NCBI Taxonomy" id="1182545"/>
    <lineage>
        <taxon>Eukaryota</taxon>
        <taxon>Fungi</taxon>
        <taxon>Dikarya</taxon>
        <taxon>Ascomycota</taxon>
        <taxon>Pezizomycotina</taxon>
        <taxon>Eurotiomycetes</taxon>
        <taxon>Chaetothyriomycetidae</taxon>
        <taxon>Chaetothyriales</taxon>
        <taxon>Herpotrichiellaceae</taxon>
        <taxon>Exophiala</taxon>
    </lineage>
</organism>
<dbReference type="Proteomes" id="UP000027920">
    <property type="component" value="Unassembled WGS sequence"/>
</dbReference>
<dbReference type="OrthoDB" id="4356994at2759"/>
<dbReference type="HOGENOM" id="CLU_990552_0_0_1"/>
<reference evidence="1 2" key="1">
    <citation type="submission" date="2013-03" db="EMBL/GenBank/DDBJ databases">
        <title>The Genome Sequence of Exophiala aquamarina CBS 119918.</title>
        <authorList>
            <consortium name="The Broad Institute Genomics Platform"/>
            <person name="Cuomo C."/>
            <person name="de Hoog S."/>
            <person name="Gorbushina A."/>
            <person name="Walker B."/>
            <person name="Young S.K."/>
            <person name="Zeng Q."/>
            <person name="Gargeya S."/>
            <person name="Fitzgerald M."/>
            <person name="Haas B."/>
            <person name="Abouelleil A."/>
            <person name="Allen A.W."/>
            <person name="Alvarado L."/>
            <person name="Arachchi H.M."/>
            <person name="Berlin A.M."/>
            <person name="Chapman S.B."/>
            <person name="Gainer-Dewar J."/>
            <person name="Goldberg J."/>
            <person name="Griggs A."/>
            <person name="Gujja S."/>
            <person name="Hansen M."/>
            <person name="Howarth C."/>
            <person name="Imamovic A."/>
            <person name="Ireland A."/>
            <person name="Larimer J."/>
            <person name="McCowan C."/>
            <person name="Murphy C."/>
            <person name="Pearson M."/>
            <person name="Poon T.W."/>
            <person name="Priest M."/>
            <person name="Roberts A."/>
            <person name="Saif S."/>
            <person name="Shea T."/>
            <person name="Sisk P."/>
            <person name="Sykes S."/>
            <person name="Wortman J."/>
            <person name="Nusbaum C."/>
            <person name="Birren B."/>
        </authorList>
    </citation>
    <scope>NUCLEOTIDE SEQUENCE [LARGE SCALE GENOMIC DNA]</scope>
    <source>
        <strain evidence="1 2">CBS 119918</strain>
    </source>
</reference>
<dbReference type="EMBL" id="AMGV01000003">
    <property type="protein sequence ID" value="KEF60107.1"/>
    <property type="molecule type" value="Genomic_DNA"/>
</dbReference>
<name>A0A072PK21_9EURO</name>
<dbReference type="VEuPathDB" id="FungiDB:A1O9_04957"/>
<dbReference type="STRING" id="1182545.A0A072PK21"/>
<evidence type="ECO:0008006" key="3">
    <source>
        <dbReference type="Google" id="ProtNLM"/>
    </source>
</evidence>
<protein>
    <recommendedName>
        <fullName evidence="3">Transcription factor domain-containing protein</fullName>
    </recommendedName>
</protein>
<dbReference type="CDD" id="cd12148">
    <property type="entry name" value="fungal_TF_MHR"/>
    <property type="match status" value="1"/>
</dbReference>
<proteinExistence type="predicted"/>
<dbReference type="GeneID" id="25279884"/>
<evidence type="ECO:0000313" key="1">
    <source>
        <dbReference type="EMBL" id="KEF60107.1"/>
    </source>
</evidence>
<comment type="caution">
    <text evidence="1">The sequence shown here is derived from an EMBL/GenBank/DDBJ whole genome shotgun (WGS) entry which is preliminary data.</text>
</comment>
<gene>
    <name evidence="1" type="ORF">A1O9_04957</name>
</gene>
<keyword evidence="2" id="KW-1185">Reference proteome</keyword>
<sequence length="281" mass="31734">MTQTIYTDIGGLTSEIRHELVDLPSCTLQESSFPFSLPTFPTIESFEQSRGDIFSQDSPTFQTTIEGSYYFYLAEISLRRLLNRTRTAATMLSPTIDSPTASRLADTLQNLEHQLQQWLECLPPVLRFNLPPDVFPSPDEGELVKLVRERYVEVRELLCRAYLYMCLHGGTRLTPAQIESFGARASNGLRLSIYRIQTEVPFFRHPGSWGACRVRFNHALCLIAAVRAKELNIESAACVVVPNLWRDCVSMVQDRLQAWSNEGGGISEMGILLDWLLKGPT</sequence>
<dbReference type="PANTHER" id="PTHR47785">
    <property type="entry name" value="ZN(II)2CYS6 TRANSCRIPTION FACTOR (EUROFUNG)-RELATED-RELATED"/>
    <property type="match status" value="1"/>
</dbReference>
<dbReference type="RefSeq" id="XP_013262697.1">
    <property type="nucleotide sequence ID" value="XM_013407243.1"/>
</dbReference>
<dbReference type="PANTHER" id="PTHR47785:SF5">
    <property type="entry name" value="ZN(II)2CYS6 TRANSCRIPTION FACTOR (EUROFUNG)"/>
    <property type="match status" value="1"/>
</dbReference>